<organism evidence="1">
    <name type="scientific">Podoviridae sp. ctzMH52</name>
    <dbReference type="NCBI Taxonomy" id="2826596"/>
    <lineage>
        <taxon>Viruses</taxon>
        <taxon>Duplodnaviria</taxon>
        <taxon>Heunggongvirae</taxon>
        <taxon>Uroviricota</taxon>
        <taxon>Caudoviricetes</taxon>
    </lineage>
</organism>
<proteinExistence type="predicted"/>
<protein>
    <submittedName>
        <fullName evidence="1">Major capsid protein</fullName>
    </submittedName>
</protein>
<dbReference type="EMBL" id="BK015048">
    <property type="protein sequence ID" value="DAD88790.1"/>
    <property type="molecule type" value="Genomic_DNA"/>
</dbReference>
<name>A0A8S5N2F5_9CAUD</name>
<sequence length="335" mass="36980">MAYCTVSIGSGVVDSIYGKCQFPLQSYLLKRGEAFEQASVLKKLFREVNSKHYIEGYSGETAMDDFEDVGEGGDYPRTGFEETFQKHIQNREFKQSFSVTQTLVEDGNLGTMQQRANKLITAYDRTREMHGRYLYAGGLYGTTVKVGDKTYDCASADGKALFAKDHPAKVKGAAQSNLFAGDFTAENLTKAETRMQNICGDNGELLALAPDTILIPNDASLKKKVFEVIGADKDPATSNNAFNFQFGRWNVIVDPYLSRALAKLGKTDAPWILLDGSYIQQNDGPIFQNRVKLAVRSEIDPNNDNNIWKGRGRFSAGFVDWRFALAGGMTGGSTL</sequence>
<evidence type="ECO:0000313" key="1">
    <source>
        <dbReference type="EMBL" id="DAD88790.1"/>
    </source>
</evidence>
<accession>A0A8S5N2F5</accession>
<dbReference type="Pfam" id="PF25209">
    <property type="entry name" value="Phage_capsid_4"/>
    <property type="match status" value="1"/>
</dbReference>
<reference evidence="1" key="1">
    <citation type="journal article" date="2021" name="Proc. Natl. Acad. Sci. U.S.A.">
        <title>A Catalog of Tens of Thousands of Viruses from Human Metagenomes Reveals Hidden Associations with Chronic Diseases.</title>
        <authorList>
            <person name="Tisza M.J."/>
            <person name="Buck C.B."/>
        </authorList>
    </citation>
    <scope>NUCLEOTIDE SEQUENCE</scope>
    <source>
        <strain evidence="1">CtzMH52</strain>
    </source>
</reference>